<sequence>MKKTMKDLAPIAIPHGPPVESTAEYFKSKMETANMTRKYPVWDVARPTPQVLMEQARRDLMEADEKLVSKREEEKANRVIMDAKWQELREKELLLKESFISFNKFIRENQEKRDRAERKMEEDTQVLIRKTRETEAMRMRVAEMEEVKRLMEQQVRDYTIYEDYLMSVVQNYPEFKQPLDVLNRYEALAAAKNTLAERQERDLEMLESARQEIAALTEEKKLFIMGLNNTLAELRWRYDKVRNRVIEWELALNRLKEAAAARHVELCHVRSAIWGLYLKICKQKGMAVDVKEADFEQQLVVIMRALLELRKIYRIAERRSREKCKNPKGERETVINYVYLCLVLFVLVNQPMSLIVHLGTERADVMGSLGEIADGLPLVASAAIVAYFASHKGELYGLVDHMNANFTCHSARGLTNMTMSRSYAAARDFAYLYTACTLFSVTMYVTLPVVVHLFTNEPLQPWIYTDATWTISVVFVFLKQCLAQGYVALALGQLGVLFASNAILLCGQLDLLCCSMRNSRYTALLRSGVQHAALVEDHTDSVSEERHSYLYNRPEAADSVYHYDKKLEKFEKFLSPLLVLRVAQVTLYLCTLLYAATEKFNMITVEYLAAVALDIFVYCYFGNQIILQADRVSTAAYQSPWHTMGPRPRKLLLNILLANRRPFVVRAGRFLPMDLHTFVMIIRTSFSYYTLLVNVNEK</sequence>
<accession>A0ABN8IDH3</accession>
<dbReference type="Pfam" id="PF13863">
    <property type="entry name" value="DUF4200"/>
    <property type="match status" value="1"/>
</dbReference>
<feature type="transmembrane region" description="Helical" evidence="11">
    <location>
        <begin position="573"/>
        <end position="596"/>
    </location>
</feature>
<reference evidence="13" key="1">
    <citation type="submission" date="2022-03" db="EMBL/GenBank/DDBJ databases">
        <authorList>
            <person name="Martin H S."/>
        </authorList>
    </citation>
    <scope>NUCLEOTIDE SEQUENCE</scope>
</reference>
<dbReference type="InterPro" id="IPR051147">
    <property type="entry name" value="CFAP_domain-containing"/>
</dbReference>
<dbReference type="PANTHER" id="PTHR21683">
    <property type="entry name" value="COILED-COIL DOMAIN-CONTAINING PROTEIN 42 LIKE-2-LIKE-RELATED"/>
    <property type="match status" value="1"/>
</dbReference>
<evidence type="ECO:0000256" key="5">
    <source>
        <dbReference type="ARBA" id="ARBA00022989"/>
    </source>
</evidence>
<keyword evidence="14" id="KW-1185">Reference proteome</keyword>
<evidence type="ECO:0000313" key="13">
    <source>
        <dbReference type="EMBL" id="CAH2051723.1"/>
    </source>
</evidence>
<evidence type="ECO:0000313" key="14">
    <source>
        <dbReference type="Proteomes" id="UP000837857"/>
    </source>
</evidence>
<keyword evidence="9" id="KW-0807">Transducer</keyword>
<keyword evidence="6 10" id="KW-0175">Coiled coil</keyword>
<dbReference type="InterPro" id="IPR025252">
    <property type="entry name" value="DUF4200"/>
</dbReference>
<keyword evidence="5 11" id="KW-1133">Transmembrane helix</keyword>
<feature type="transmembrane region" description="Helical" evidence="11">
    <location>
        <begin position="484"/>
        <end position="507"/>
    </location>
</feature>
<keyword evidence="8" id="KW-0675">Receptor</keyword>
<feature type="transmembrane region" description="Helical" evidence="11">
    <location>
        <begin position="602"/>
        <end position="621"/>
    </location>
</feature>
<evidence type="ECO:0000256" key="9">
    <source>
        <dbReference type="ARBA" id="ARBA00023224"/>
    </source>
</evidence>
<keyword evidence="7 11" id="KW-0472">Membrane</keyword>
<evidence type="ECO:0000256" key="4">
    <source>
        <dbReference type="ARBA" id="ARBA00022725"/>
    </source>
</evidence>
<feature type="domain" description="DUF4200" evidence="12">
    <location>
        <begin position="55"/>
        <end position="170"/>
    </location>
</feature>
<evidence type="ECO:0000256" key="8">
    <source>
        <dbReference type="ARBA" id="ARBA00023170"/>
    </source>
</evidence>
<name>A0ABN8IDH3_9NEOP</name>
<evidence type="ECO:0000256" key="2">
    <source>
        <dbReference type="ARBA" id="ARBA00022606"/>
    </source>
</evidence>
<evidence type="ECO:0000256" key="11">
    <source>
        <dbReference type="SAM" id="Phobius"/>
    </source>
</evidence>
<evidence type="ECO:0000256" key="1">
    <source>
        <dbReference type="ARBA" id="ARBA00004141"/>
    </source>
</evidence>
<comment type="subcellular location">
    <subcellularLocation>
        <location evidence="1">Membrane</location>
        <topology evidence="1">Multi-pass membrane protein</topology>
    </subcellularLocation>
</comment>
<dbReference type="Proteomes" id="UP000837857">
    <property type="component" value="Chromosome 20"/>
</dbReference>
<keyword evidence="2" id="KW-0716">Sensory transduction</keyword>
<dbReference type="InterPro" id="IPR004117">
    <property type="entry name" value="7tm6_olfct_rcpt"/>
</dbReference>
<keyword evidence="4" id="KW-0552">Olfaction</keyword>
<feature type="transmembrane region" description="Helical" evidence="11">
    <location>
        <begin position="372"/>
        <end position="390"/>
    </location>
</feature>
<dbReference type="Pfam" id="PF02949">
    <property type="entry name" value="7tm_6"/>
    <property type="match status" value="1"/>
</dbReference>
<protein>
    <recommendedName>
        <fullName evidence="12">DUF4200 domain-containing protein</fullName>
    </recommendedName>
</protein>
<evidence type="ECO:0000256" key="7">
    <source>
        <dbReference type="ARBA" id="ARBA00023136"/>
    </source>
</evidence>
<organism evidence="13 14">
    <name type="scientific">Iphiclides podalirius</name>
    <name type="common">scarce swallowtail</name>
    <dbReference type="NCBI Taxonomy" id="110791"/>
    <lineage>
        <taxon>Eukaryota</taxon>
        <taxon>Metazoa</taxon>
        <taxon>Ecdysozoa</taxon>
        <taxon>Arthropoda</taxon>
        <taxon>Hexapoda</taxon>
        <taxon>Insecta</taxon>
        <taxon>Pterygota</taxon>
        <taxon>Neoptera</taxon>
        <taxon>Endopterygota</taxon>
        <taxon>Lepidoptera</taxon>
        <taxon>Glossata</taxon>
        <taxon>Ditrysia</taxon>
        <taxon>Papilionoidea</taxon>
        <taxon>Papilionidae</taxon>
        <taxon>Papilioninae</taxon>
        <taxon>Iphiclides</taxon>
    </lineage>
</organism>
<feature type="non-terminal residue" evidence="13">
    <location>
        <position position="1"/>
    </location>
</feature>
<evidence type="ECO:0000259" key="12">
    <source>
        <dbReference type="Pfam" id="PF13863"/>
    </source>
</evidence>
<dbReference type="EMBL" id="OW152832">
    <property type="protein sequence ID" value="CAH2051723.1"/>
    <property type="molecule type" value="Genomic_DNA"/>
</dbReference>
<feature type="transmembrane region" description="Helical" evidence="11">
    <location>
        <begin position="430"/>
        <end position="454"/>
    </location>
</feature>
<proteinExistence type="predicted"/>
<dbReference type="PANTHER" id="PTHR21683:SF2">
    <property type="entry name" value="COILED-COIL DOMAIN-CONTAINING PROTEIN 42 LIKE-2-LIKE"/>
    <property type="match status" value="1"/>
</dbReference>
<keyword evidence="3 11" id="KW-0812">Transmembrane</keyword>
<feature type="transmembrane region" description="Helical" evidence="11">
    <location>
        <begin position="337"/>
        <end position="360"/>
    </location>
</feature>
<gene>
    <name evidence="13" type="ORF">IPOD504_LOCUS7913</name>
</gene>
<evidence type="ECO:0000256" key="3">
    <source>
        <dbReference type="ARBA" id="ARBA00022692"/>
    </source>
</evidence>
<evidence type="ECO:0000256" key="10">
    <source>
        <dbReference type="SAM" id="Coils"/>
    </source>
</evidence>
<evidence type="ECO:0000256" key="6">
    <source>
        <dbReference type="ARBA" id="ARBA00023054"/>
    </source>
</evidence>
<feature type="coiled-coil region" evidence="10">
    <location>
        <begin position="189"/>
        <end position="258"/>
    </location>
</feature>